<organism evidence="1 2">
    <name type="scientific">Colletotrichum higginsianum (strain IMI 349063)</name>
    <name type="common">Crucifer anthracnose fungus</name>
    <dbReference type="NCBI Taxonomy" id="759273"/>
    <lineage>
        <taxon>Eukaryota</taxon>
        <taxon>Fungi</taxon>
        <taxon>Dikarya</taxon>
        <taxon>Ascomycota</taxon>
        <taxon>Pezizomycotina</taxon>
        <taxon>Sordariomycetes</taxon>
        <taxon>Hypocreomycetidae</taxon>
        <taxon>Glomerellales</taxon>
        <taxon>Glomerellaceae</taxon>
        <taxon>Colletotrichum</taxon>
        <taxon>Colletotrichum destructivum species complex</taxon>
    </lineage>
</organism>
<evidence type="ECO:0000313" key="1">
    <source>
        <dbReference type="EMBL" id="OBR13455.1"/>
    </source>
</evidence>
<dbReference type="Proteomes" id="UP000092177">
    <property type="component" value="Chromosome 2"/>
</dbReference>
<evidence type="ECO:0000313" key="2">
    <source>
        <dbReference type="Proteomes" id="UP000092177"/>
    </source>
</evidence>
<protein>
    <submittedName>
        <fullName evidence="1">Uncharacterized protein</fullName>
    </submittedName>
</protein>
<dbReference type="EMBL" id="LTAN01000002">
    <property type="protein sequence ID" value="OBR13455.1"/>
    <property type="molecule type" value="Genomic_DNA"/>
</dbReference>
<keyword evidence="2" id="KW-1185">Reference proteome</keyword>
<dbReference type="GeneID" id="28861263"/>
<accession>A0A1B7YN18</accession>
<dbReference type="VEuPathDB" id="FungiDB:CH63R_02181"/>
<dbReference type="KEGG" id="chig:CH63R_02181"/>
<comment type="caution">
    <text evidence="1">The sequence shown here is derived from an EMBL/GenBank/DDBJ whole genome shotgun (WGS) entry which is preliminary data.</text>
</comment>
<dbReference type="AlphaFoldDB" id="A0A1B7YN18"/>
<gene>
    <name evidence="1" type="ORF">CH63R_02181</name>
</gene>
<dbReference type="RefSeq" id="XP_018161972.1">
    <property type="nucleotide sequence ID" value="XM_018297156.1"/>
</dbReference>
<proteinExistence type="predicted"/>
<name>A0A1B7YN18_COLHI</name>
<reference evidence="2" key="1">
    <citation type="journal article" date="2017" name="BMC Genomics">
        <title>Gapless genome assembly of Colletotrichum higginsianum reveals chromosome structure and association of transposable elements with secondary metabolite gene clusters.</title>
        <authorList>
            <person name="Dallery J.-F."/>
            <person name="Lapalu N."/>
            <person name="Zampounis A."/>
            <person name="Pigne S."/>
            <person name="Luyten I."/>
            <person name="Amselem J."/>
            <person name="Wittenberg A.H.J."/>
            <person name="Zhou S."/>
            <person name="de Queiroz M.V."/>
            <person name="Robin G.P."/>
            <person name="Auger A."/>
            <person name="Hainaut M."/>
            <person name="Henrissat B."/>
            <person name="Kim K.-T."/>
            <person name="Lee Y.-H."/>
            <person name="Lespinet O."/>
            <person name="Schwartz D.C."/>
            <person name="Thon M.R."/>
            <person name="O'Connell R.J."/>
        </authorList>
    </citation>
    <scope>NUCLEOTIDE SEQUENCE [LARGE SCALE GENOMIC DNA]</scope>
    <source>
        <strain evidence="2">IMI 349063</strain>
    </source>
</reference>
<sequence length="120" mass="12805">MIRDALAKYQITAAGESFIPVGGNHVAGSLDRVRECVPRSYGASAKRKLEIRCAIMDGWLSSNTAVIPSLLSLSLGRSSVPIDGPPVPAVRRGGCHTSCAANGLPVLYTFNIPLDEELRR</sequence>